<dbReference type="EMBL" id="CAVLEF010000004">
    <property type="protein sequence ID" value="CAK1543443.1"/>
    <property type="molecule type" value="Genomic_DNA"/>
</dbReference>
<reference evidence="3 4" key="1">
    <citation type="submission" date="2023-11" db="EMBL/GenBank/DDBJ databases">
        <authorList>
            <person name="Okamura Y."/>
        </authorList>
    </citation>
    <scope>NUCLEOTIDE SEQUENCE [LARGE SCALE GENOMIC DNA]</scope>
</reference>
<evidence type="ECO:0000259" key="2">
    <source>
        <dbReference type="PROSITE" id="PS50858"/>
    </source>
</evidence>
<dbReference type="AlphaFoldDB" id="A0AAV1J2X9"/>
<gene>
    <name evidence="3" type="ORF">LNINA_LOCUS3258</name>
</gene>
<sequence length="375" mass="41903">MAEKSNENPSDATGKQEEKPSGNWWDSWLTSAKSKSAEVYSMVKKDLDEIGSAVKSEASHVFNSTSTVIGKTLKLDEPESPANAMKKSFSTFIGQVSTVLNPEPDDEDDTEVILSSGDTTMLSTYKKELESLQRVDATYIVPADSPHFEAWRESLESEEVITPMAAVKRLENSPILKAQYEKLVPDAASHEEFWERYLFRVALLQDRLAAASRKQPQAETAPSDDPVLAHLPQPEPIQTSPKKVLSGITSETPDIDNVTWEDEDFANDVELTEEQQILLLEEYEKEITTKKQKQTSPKDVSNNNAESPKKTRDNGITIDNNKNKSPKKNKADECGNLVEDYFGDKDKVIRDDASANSDESWEKEFEIDEPVAPKA</sequence>
<organism evidence="3 4">
    <name type="scientific">Leptosia nina</name>
    <dbReference type="NCBI Taxonomy" id="320188"/>
    <lineage>
        <taxon>Eukaryota</taxon>
        <taxon>Metazoa</taxon>
        <taxon>Ecdysozoa</taxon>
        <taxon>Arthropoda</taxon>
        <taxon>Hexapoda</taxon>
        <taxon>Insecta</taxon>
        <taxon>Pterygota</taxon>
        <taxon>Neoptera</taxon>
        <taxon>Endopterygota</taxon>
        <taxon>Lepidoptera</taxon>
        <taxon>Glossata</taxon>
        <taxon>Ditrysia</taxon>
        <taxon>Papilionoidea</taxon>
        <taxon>Pieridae</taxon>
        <taxon>Pierinae</taxon>
        <taxon>Leptosia</taxon>
    </lineage>
</organism>
<dbReference type="Proteomes" id="UP001497472">
    <property type="component" value="Unassembled WGS sequence"/>
</dbReference>
<evidence type="ECO:0000313" key="3">
    <source>
        <dbReference type="EMBL" id="CAK1543443.1"/>
    </source>
</evidence>
<dbReference type="PANTHER" id="PTHR16019">
    <property type="entry name" value="SYNAPSE-ASSOCIATED PROTEIN"/>
    <property type="match status" value="1"/>
</dbReference>
<dbReference type="Pfam" id="PF03909">
    <property type="entry name" value="BSD"/>
    <property type="match status" value="1"/>
</dbReference>
<dbReference type="SUPFAM" id="SSF140383">
    <property type="entry name" value="BSD domain-like"/>
    <property type="match status" value="1"/>
</dbReference>
<feature type="compositionally biased region" description="Basic and acidic residues" evidence="1">
    <location>
        <begin position="342"/>
        <end position="353"/>
    </location>
</feature>
<name>A0AAV1J2X9_9NEOP</name>
<dbReference type="InterPro" id="IPR035925">
    <property type="entry name" value="BSD_dom_sf"/>
</dbReference>
<feature type="compositionally biased region" description="Polar residues" evidence="1">
    <location>
        <begin position="297"/>
        <end position="306"/>
    </location>
</feature>
<dbReference type="InterPro" id="IPR051494">
    <property type="entry name" value="BSD_domain-containing"/>
</dbReference>
<comment type="caution">
    <text evidence="3">The sequence shown here is derived from an EMBL/GenBank/DDBJ whole genome shotgun (WGS) entry which is preliminary data.</text>
</comment>
<evidence type="ECO:0000256" key="1">
    <source>
        <dbReference type="SAM" id="MobiDB-lite"/>
    </source>
</evidence>
<dbReference type="InterPro" id="IPR005607">
    <property type="entry name" value="BSD_dom"/>
</dbReference>
<dbReference type="PROSITE" id="PS50858">
    <property type="entry name" value="BSD"/>
    <property type="match status" value="1"/>
</dbReference>
<accession>A0AAV1J2X9</accession>
<evidence type="ECO:0000313" key="4">
    <source>
        <dbReference type="Proteomes" id="UP001497472"/>
    </source>
</evidence>
<keyword evidence="4" id="KW-1185">Reference proteome</keyword>
<feature type="region of interest" description="Disordered" evidence="1">
    <location>
        <begin position="288"/>
        <end position="375"/>
    </location>
</feature>
<feature type="compositionally biased region" description="Polar residues" evidence="1">
    <location>
        <begin position="236"/>
        <end position="252"/>
    </location>
</feature>
<feature type="region of interest" description="Disordered" evidence="1">
    <location>
        <begin position="1"/>
        <end position="27"/>
    </location>
</feature>
<feature type="domain" description="BSD" evidence="2">
    <location>
        <begin position="151"/>
        <end position="205"/>
    </location>
</feature>
<dbReference type="GO" id="GO:0005737">
    <property type="term" value="C:cytoplasm"/>
    <property type="evidence" value="ECO:0007669"/>
    <property type="project" value="TreeGrafter"/>
</dbReference>
<feature type="region of interest" description="Disordered" evidence="1">
    <location>
        <begin position="214"/>
        <end position="261"/>
    </location>
</feature>
<dbReference type="SMART" id="SM00751">
    <property type="entry name" value="BSD"/>
    <property type="match status" value="1"/>
</dbReference>
<dbReference type="Gene3D" id="1.10.3970.10">
    <property type="entry name" value="BSD domain"/>
    <property type="match status" value="1"/>
</dbReference>
<protein>
    <recommendedName>
        <fullName evidence="2">BSD domain-containing protein</fullName>
    </recommendedName>
</protein>
<feature type="compositionally biased region" description="Acidic residues" evidence="1">
    <location>
        <begin position="359"/>
        <end position="369"/>
    </location>
</feature>
<dbReference type="PANTHER" id="PTHR16019:SF5">
    <property type="entry name" value="BSD DOMAIN-CONTAINING PROTEIN 1"/>
    <property type="match status" value="1"/>
</dbReference>
<proteinExistence type="predicted"/>